<comment type="caution">
    <text evidence="1">The sequence shown here is derived from an EMBL/GenBank/DDBJ whole genome shotgun (WGS) entry which is preliminary data.</text>
</comment>
<proteinExistence type="predicted"/>
<gene>
    <name evidence="1" type="ORF">ACFQZU_03605</name>
</gene>
<accession>A0ABW3BBY2</accession>
<dbReference type="InterPro" id="IPR012347">
    <property type="entry name" value="Ferritin-like"/>
</dbReference>
<dbReference type="Gene3D" id="1.20.1260.10">
    <property type="match status" value="1"/>
</dbReference>
<dbReference type="Pfam" id="PF05974">
    <property type="entry name" value="DUF892"/>
    <property type="match status" value="1"/>
</dbReference>
<dbReference type="Proteomes" id="UP001596956">
    <property type="component" value="Unassembled WGS sequence"/>
</dbReference>
<name>A0ABW3BBY2_9ACTN</name>
<dbReference type="SUPFAM" id="SSF47240">
    <property type="entry name" value="Ferritin-like"/>
    <property type="match status" value="1"/>
</dbReference>
<dbReference type="InterPro" id="IPR010287">
    <property type="entry name" value="DUF892_YciF-like"/>
</dbReference>
<evidence type="ECO:0000313" key="1">
    <source>
        <dbReference type="EMBL" id="MFD0800406.1"/>
    </source>
</evidence>
<protein>
    <submittedName>
        <fullName evidence="1">Ferritin-like domain-containing protein</fullName>
    </submittedName>
</protein>
<sequence>MEALKEVAADVDNDTLADMLRTHQSGIKQQTEILESCFERLGSSPQDVPCAPVDAIRREYKDFQRQEPSSQVLTMFALGGAMKVEHFGIASYRGWSARRWRWVTWGLRRT</sequence>
<dbReference type="InterPro" id="IPR009078">
    <property type="entry name" value="Ferritin-like_SF"/>
</dbReference>
<keyword evidence="2" id="KW-1185">Reference proteome</keyword>
<reference evidence="2" key="1">
    <citation type="journal article" date="2019" name="Int. J. Syst. Evol. Microbiol.">
        <title>The Global Catalogue of Microorganisms (GCM) 10K type strain sequencing project: providing services to taxonomists for standard genome sequencing and annotation.</title>
        <authorList>
            <consortium name="The Broad Institute Genomics Platform"/>
            <consortium name="The Broad Institute Genome Sequencing Center for Infectious Disease"/>
            <person name="Wu L."/>
            <person name="Ma J."/>
        </authorList>
    </citation>
    <scope>NUCLEOTIDE SEQUENCE [LARGE SCALE GENOMIC DNA]</scope>
    <source>
        <strain evidence="2">CCUG 63369</strain>
    </source>
</reference>
<evidence type="ECO:0000313" key="2">
    <source>
        <dbReference type="Proteomes" id="UP001596956"/>
    </source>
</evidence>
<organism evidence="1 2">
    <name type="scientific">Streptomonospora algeriensis</name>
    <dbReference type="NCBI Taxonomy" id="995084"/>
    <lineage>
        <taxon>Bacteria</taxon>
        <taxon>Bacillati</taxon>
        <taxon>Actinomycetota</taxon>
        <taxon>Actinomycetes</taxon>
        <taxon>Streptosporangiales</taxon>
        <taxon>Nocardiopsidaceae</taxon>
        <taxon>Streptomonospora</taxon>
    </lineage>
</organism>
<dbReference type="EMBL" id="JBHTHR010000050">
    <property type="protein sequence ID" value="MFD0800406.1"/>
    <property type="molecule type" value="Genomic_DNA"/>
</dbReference>